<dbReference type="OrthoDB" id="7485566at2759"/>
<proteinExistence type="predicted"/>
<dbReference type="AlphaFoldDB" id="A0A1Q9CLQ1"/>
<dbReference type="PANTHER" id="PTHR48462">
    <property type="entry name" value="PROTEIN, PUTATIVE-RELATED"/>
    <property type="match status" value="1"/>
</dbReference>
<organism evidence="3 4">
    <name type="scientific">Symbiodinium microadriaticum</name>
    <name type="common">Dinoflagellate</name>
    <name type="synonym">Zooxanthella microadriatica</name>
    <dbReference type="NCBI Taxonomy" id="2951"/>
    <lineage>
        <taxon>Eukaryota</taxon>
        <taxon>Sar</taxon>
        <taxon>Alveolata</taxon>
        <taxon>Dinophyceae</taxon>
        <taxon>Suessiales</taxon>
        <taxon>Symbiodiniaceae</taxon>
        <taxon>Symbiodinium</taxon>
    </lineage>
</organism>
<evidence type="ECO:0000313" key="4">
    <source>
        <dbReference type="Proteomes" id="UP000186817"/>
    </source>
</evidence>
<dbReference type="Proteomes" id="UP000186817">
    <property type="component" value="Unassembled WGS sequence"/>
</dbReference>
<dbReference type="PANTHER" id="PTHR48462:SF1">
    <property type="entry name" value="PROTEIN, PUTATIVE-RELATED"/>
    <property type="match status" value="1"/>
</dbReference>
<sequence length="1062" mass="114266">MPVADAESKPPSDADKLLDQPKRIKPWLKGPGFVLLFAMPPLSDGPCARTRLLLSALCLHFGDLILPPVSHHEPPLPFVNPPLAALNHRRRREYTRALNTSSVVVERVWSPLAGLWTPASPTMRRHRCRLLFRRPQARWRRSSIPGPRWSGRPYARLRVGEAAQPGPEPGTPLGGERPARRRARSPSMEVDSAAAIRVHCPVSGCPCADVARSPGWSSVASMRHHIDNHLAGSLAGTVPAAWLQAQGRQRCTVCGLSVSTRHGIHPTCRPAARHAVDGAGDAADGHPLPSFETIQAGRTRTLRHVPTAARYLWGKVLTRALAAAAHHNDKRAWCELLMLPQCVLGAPPRAGRKHRKAAAAYTLDRLQRWLEGERQTLWDDRHQPPRSASARGPTAEQRRELAIALTREGFERKACNALVAEGLSEDTPATAAALRALHPAQAAPTVTVGELPLSLEVAADEVARALRSFPADTAPGPSCLRVHHLREAGPPGTALSLMEQLTAVVNLLARGQALAAVAPVLAGADLVAVPKPKGGVRPIAIGEVLRRLTGKSLMHLVRDDAKPYLWPAQVGVAVPSGAEAVIHVVRAWMGRHETASGKVLVKLDFANAFNRVSRQAVLTAATTHFPGLARWVAWCYQQPSNLRFGATTTIPSAGGVQQGDPLGPLLFAAALQPLAQELKTGPLDLAVFFLDDGVLAGDVAAVAAALAHVQQRGESLGLQLNLSKCETITAGSTTAADLHPHFPSELLRFVAAHTDLEDLQVGVKLLRSCASHCRLIHSIRCASHQALTSQLHRFDSLVRACFAGLTGLHLDANQWAQVGSNSWRQPQLLDAQSFIPKPNPAGERGWLQCRAAANARRLRHSSSSFASGLVLLTPQPTPFALAVRECWTVFHYMPAERAGFRPEPEKPGLLLPQRPDDTRVAHRRPADIYLPSLYGTPAALDLAVTAPQRQESLGRAGQHALAAATAYAEVKSSHLDTARVCAEQGLKFVPMVAEATGAWGEDPPPHFPGCGCARRRPAIGTAFGTFAGDVRLAAQPPRSRGAATQGGKFCHRLKRGAAALFW</sequence>
<dbReference type="PROSITE" id="PS50878">
    <property type="entry name" value="RT_POL"/>
    <property type="match status" value="1"/>
</dbReference>
<feature type="region of interest" description="Disordered" evidence="1">
    <location>
        <begin position="1"/>
        <end position="20"/>
    </location>
</feature>
<dbReference type="EMBL" id="LSRX01001088">
    <property type="protein sequence ID" value="OLP83851.1"/>
    <property type="molecule type" value="Genomic_DNA"/>
</dbReference>
<dbReference type="InterPro" id="IPR000477">
    <property type="entry name" value="RT_dom"/>
</dbReference>
<feature type="region of interest" description="Disordered" evidence="1">
    <location>
        <begin position="376"/>
        <end position="397"/>
    </location>
</feature>
<dbReference type="OMA" id="SIRCASH"/>
<keyword evidence="4" id="KW-1185">Reference proteome</keyword>
<name>A0A1Q9CLQ1_SYMMI</name>
<comment type="caution">
    <text evidence="3">The sequence shown here is derived from an EMBL/GenBank/DDBJ whole genome shotgun (WGS) entry which is preliminary data.</text>
</comment>
<reference evidence="3 4" key="1">
    <citation type="submission" date="2016-02" db="EMBL/GenBank/DDBJ databases">
        <title>Genome analysis of coral dinoflagellate symbionts highlights evolutionary adaptations to a symbiotic lifestyle.</title>
        <authorList>
            <person name="Aranda M."/>
            <person name="Li Y."/>
            <person name="Liew Y.J."/>
            <person name="Baumgarten S."/>
            <person name="Simakov O."/>
            <person name="Wilson M."/>
            <person name="Piel J."/>
            <person name="Ashoor H."/>
            <person name="Bougouffa S."/>
            <person name="Bajic V.B."/>
            <person name="Ryu T."/>
            <person name="Ravasi T."/>
            <person name="Bayer T."/>
            <person name="Micklem G."/>
            <person name="Kim H."/>
            <person name="Bhak J."/>
            <person name="Lajeunesse T.C."/>
            <person name="Voolstra C.R."/>
        </authorList>
    </citation>
    <scope>NUCLEOTIDE SEQUENCE [LARGE SCALE GENOMIC DNA]</scope>
    <source>
        <strain evidence="3 4">CCMP2467</strain>
    </source>
</reference>
<gene>
    <name evidence="3" type="ORF">AK812_SmicGene35346</name>
</gene>
<evidence type="ECO:0000256" key="1">
    <source>
        <dbReference type="SAM" id="MobiDB-lite"/>
    </source>
</evidence>
<accession>A0A1Q9CLQ1</accession>
<evidence type="ECO:0000313" key="3">
    <source>
        <dbReference type="EMBL" id="OLP83851.1"/>
    </source>
</evidence>
<feature type="region of interest" description="Disordered" evidence="1">
    <location>
        <begin position="161"/>
        <end position="188"/>
    </location>
</feature>
<feature type="domain" description="Reverse transcriptase" evidence="2">
    <location>
        <begin position="510"/>
        <end position="754"/>
    </location>
</feature>
<evidence type="ECO:0000259" key="2">
    <source>
        <dbReference type="PROSITE" id="PS50878"/>
    </source>
</evidence>
<dbReference type="Pfam" id="PF00078">
    <property type="entry name" value="RVT_1"/>
    <property type="match status" value="1"/>
</dbReference>
<protein>
    <submittedName>
        <fullName evidence="3">132 kDa protein</fullName>
    </submittedName>
</protein>